<gene>
    <name evidence="5" type="ORF">QFW77_05290</name>
</gene>
<evidence type="ECO:0000256" key="2">
    <source>
        <dbReference type="ARBA" id="ARBA00022481"/>
    </source>
</evidence>
<dbReference type="PANTHER" id="PTHR30093:SF34">
    <property type="entry name" value="PREPILIN PEPTIDASE-DEPENDENT PROTEIN D"/>
    <property type="match status" value="1"/>
</dbReference>
<dbReference type="Pfam" id="PF00114">
    <property type="entry name" value="Pilin"/>
    <property type="match status" value="1"/>
</dbReference>
<dbReference type="RefSeq" id="WP_280573300.1">
    <property type="nucleotide sequence ID" value="NZ_JARXRM010000023.1"/>
</dbReference>
<evidence type="ECO:0000256" key="4">
    <source>
        <dbReference type="SAM" id="Phobius"/>
    </source>
</evidence>
<feature type="transmembrane region" description="Helical" evidence="4">
    <location>
        <begin position="12"/>
        <end position="34"/>
    </location>
</feature>
<keyword evidence="4" id="KW-0812">Transmembrane</keyword>
<comment type="caution">
    <text evidence="5">The sequence shown here is derived from an EMBL/GenBank/DDBJ whole genome shotgun (WGS) entry which is preliminary data.</text>
</comment>
<accession>A0ABT6J8A4</accession>
<evidence type="ECO:0000313" key="6">
    <source>
        <dbReference type="Proteomes" id="UP001156940"/>
    </source>
</evidence>
<evidence type="ECO:0000313" key="5">
    <source>
        <dbReference type="EMBL" id="MDH5822403.1"/>
    </source>
</evidence>
<keyword evidence="2" id="KW-0488">Methylation</keyword>
<dbReference type="InterPro" id="IPR045584">
    <property type="entry name" value="Pilin-like"/>
</dbReference>
<protein>
    <submittedName>
        <fullName evidence="5">Pilin</fullName>
    </submittedName>
</protein>
<comment type="similarity">
    <text evidence="1 3">Belongs to the N-Me-Phe pilin family.</text>
</comment>
<dbReference type="Gene3D" id="3.30.700.10">
    <property type="entry name" value="Glycoprotein, Type 4 Pilin"/>
    <property type="match status" value="1"/>
</dbReference>
<evidence type="ECO:0000256" key="1">
    <source>
        <dbReference type="ARBA" id="ARBA00005233"/>
    </source>
</evidence>
<sequence length="152" mass="15377">MKNVRKMQQGFTLIELMIVVAIIAILAAIALPAYQDYTVRARVSELAVLAGAAKTTVAENIANNGGVLAGSNPCAGVNTSIPGTNVNATSMSCDGTSGAIAVTGTARTKNTVLTYTPSVPATEGAIGTTWACVGSGSDPKYYPAECRAPAAP</sequence>
<dbReference type="Proteomes" id="UP001156940">
    <property type="component" value="Unassembled WGS sequence"/>
</dbReference>
<dbReference type="PROSITE" id="PS00409">
    <property type="entry name" value="PROKAR_NTER_METHYL"/>
    <property type="match status" value="1"/>
</dbReference>
<dbReference type="SUPFAM" id="SSF54523">
    <property type="entry name" value="Pili subunits"/>
    <property type="match status" value="1"/>
</dbReference>
<evidence type="ECO:0000256" key="3">
    <source>
        <dbReference type="RuleBase" id="RU000389"/>
    </source>
</evidence>
<dbReference type="InterPro" id="IPR012902">
    <property type="entry name" value="N_methyl_site"/>
</dbReference>
<keyword evidence="4" id="KW-1133">Transmembrane helix</keyword>
<dbReference type="PANTHER" id="PTHR30093">
    <property type="entry name" value="GENERAL SECRETION PATHWAY PROTEIN G"/>
    <property type="match status" value="1"/>
</dbReference>
<dbReference type="InterPro" id="IPR001082">
    <property type="entry name" value="Pilin"/>
</dbReference>
<dbReference type="NCBIfam" id="TIGR02532">
    <property type="entry name" value="IV_pilin_GFxxxE"/>
    <property type="match status" value="1"/>
</dbReference>
<dbReference type="Pfam" id="PF07963">
    <property type="entry name" value="N_methyl"/>
    <property type="match status" value="1"/>
</dbReference>
<reference evidence="5 6" key="1">
    <citation type="submission" date="2023-04" db="EMBL/GenBank/DDBJ databases">
        <title>Luteimonas endophyticus RD2P54.</title>
        <authorList>
            <person name="Sun J.-Q."/>
        </authorList>
    </citation>
    <scope>NUCLEOTIDE SEQUENCE [LARGE SCALE GENOMIC DNA]</scope>
    <source>
        <strain evidence="5 6">RD2P54</strain>
    </source>
</reference>
<keyword evidence="3" id="KW-0281">Fimbrium</keyword>
<name>A0ABT6J8A4_9GAMM</name>
<dbReference type="EMBL" id="JARXRM010000023">
    <property type="protein sequence ID" value="MDH5822403.1"/>
    <property type="molecule type" value="Genomic_DNA"/>
</dbReference>
<proteinExistence type="inferred from homology"/>
<keyword evidence="6" id="KW-1185">Reference proteome</keyword>
<keyword evidence="4" id="KW-0472">Membrane</keyword>
<organism evidence="5 6">
    <name type="scientific">Luteimonas endophytica</name>
    <dbReference type="NCBI Taxonomy" id="3042023"/>
    <lineage>
        <taxon>Bacteria</taxon>
        <taxon>Pseudomonadati</taxon>
        <taxon>Pseudomonadota</taxon>
        <taxon>Gammaproteobacteria</taxon>
        <taxon>Lysobacterales</taxon>
        <taxon>Lysobacteraceae</taxon>
        <taxon>Luteimonas</taxon>
    </lineage>
</organism>